<evidence type="ECO:0000256" key="9">
    <source>
        <dbReference type="ARBA" id="ARBA00023002"/>
    </source>
</evidence>
<evidence type="ECO:0000259" key="13">
    <source>
        <dbReference type="Pfam" id="PF02770"/>
    </source>
</evidence>
<dbReference type="InterPro" id="IPR006091">
    <property type="entry name" value="Acyl-CoA_Oxase/DH_mid-dom"/>
</dbReference>
<evidence type="ECO:0000256" key="8">
    <source>
        <dbReference type="ARBA" id="ARBA00022946"/>
    </source>
</evidence>
<comment type="cofactor">
    <cofactor evidence="1 11">
        <name>FAD</name>
        <dbReference type="ChEBI" id="CHEBI:57692"/>
    </cofactor>
</comment>
<dbReference type="Proteomes" id="UP001195903">
    <property type="component" value="Unassembled WGS sequence"/>
</dbReference>
<sequence length="389" mass="42444">MSHLYSTLNFGLGEDIDMLRDAVYEFAKGEIAPLAAKVDHDNAFPNELWTKFGDMGLLGVTVAEEYGGVNMGYLAHVVAMEEISRASASIGLSYGAHSNLCVNQIYRNGNEAQRAKYLPKLISGEHIGALAMSEPNAGSDVVSMKLHARKQGDRYILNGNKMWITNGPDAHTYVIYAKTDLDKGPHGITAFIVERGFKGFSQAQKLDKLGMRGSNTCELVFEDCEVPEENILGGLNNGVKVLMSGLDYERVVLSGGPLGIMTACMDIVVPYVHERVQFGKSIGEFQLVQGKLADMYTGMNAAKSYVYNVARSCDRGETTRKDAAGAILYAAEFATKMALDAIQLLGGNGYVNEYATGRLLRDAKLYEIGAGTSEIRRMLIGRELFNETK</sequence>
<organism evidence="15 16">
    <name type="scientific">Shewanella jiangmenensis</name>
    <dbReference type="NCBI Taxonomy" id="2837387"/>
    <lineage>
        <taxon>Bacteria</taxon>
        <taxon>Pseudomonadati</taxon>
        <taxon>Pseudomonadota</taxon>
        <taxon>Gammaproteobacteria</taxon>
        <taxon>Alteromonadales</taxon>
        <taxon>Shewanellaceae</taxon>
        <taxon>Shewanella</taxon>
    </lineage>
</organism>
<dbReference type="Pfam" id="PF02771">
    <property type="entry name" value="Acyl-CoA_dh_N"/>
    <property type="match status" value="1"/>
</dbReference>
<keyword evidence="8" id="KW-0809">Transit peptide</keyword>
<feature type="domain" description="Acyl-CoA oxidase/dehydrogenase middle" evidence="13">
    <location>
        <begin position="129"/>
        <end position="224"/>
    </location>
</feature>
<comment type="similarity">
    <text evidence="3 11">Belongs to the acyl-CoA dehydrogenase family.</text>
</comment>
<keyword evidence="9 11" id="KW-0560">Oxidoreductase</keyword>
<dbReference type="InterPro" id="IPR036250">
    <property type="entry name" value="AcylCo_DH-like_C"/>
</dbReference>
<evidence type="ECO:0000259" key="12">
    <source>
        <dbReference type="Pfam" id="PF00441"/>
    </source>
</evidence>
<dbReference type="Pfam" id="PF00441">
    <property type="entry name" value="Acyl-CoA_dh_1"/>
    <property type="match status" value="1"/>
</dbReference>
<accession>A0ABS5V577</accession>
<feature type="domain" description="Acyl-CoA dehydrogenase/oxidase C-terminal" evidence="12">
    <location>
        <begin position="236"/>
        <end position="384"/>
    </location>
</feature>
<dbReference type="InterPro" id="IPR046373">
    <property type="entry name" value="Acyl-CoA_Oxase/DH_mid-dom_sf"/>
</dbReference>
<dbReference type="Pfam" id="PF02770">
    <property type="entry name" value="Acyl-CoA_dh_M"/>
    <property type="match status" value="1"/>
</dbReference>
<reference evidence="15 16" key="1">
    <citation type="submission" date="2021-05" db="EMBL/GenBank/DDBJ databases">
        <title>Shewanella sp. JM162201.</title>
        <authorList>
            <person name="Xu S."/>
            <person name="Li A."/>
        </authorList>
    </citation>
    <scope>NUCLEOTIDE SEQUENCE [LARGE SCALE GENOMIC DNA]</scope>
    <source>
        <strain evidence="15 16">JM162201</strain>
    </source>
</reference>
<dbReference type="InterPro" id="IPR013786">
    <property type="entry name" value="AcylCoA_DH/ox_N"/>
</dbReference>
<dbReference type="EC" id="1.3.8.4" evidence="4"/>
<protein>
    <recommendedName>
        <fullName evidence="5">Isovaleryl-CoA dehydrogenase, mitochondrial</fullName>
        <ecNumber evidence="4">1.3.8.4</ecNumber>
    </recommendedName>
</protein>
<comment type="pathway">
    <text evidence="2">Amino-acid degradation; L-leucine degradation; (S)-3-hydroxy-3-methylglutaryl-CoA from 3-isovaleryl-CoA: step 1/3.</text>
</comment>
<dbReference type="Gene3D" id="1.10.540.10">
    <property type="entry name" value="Acyl-CoA dehydrogenase/oxidase, N-terminal domain"/>
    <property type="match status" value="1"/>
</dbReference>
<evidence type="ECO:0000256" key="11">
    <source>
        <dbReference type="RuleBase" id="RU362125"/>
    </source>
</evidence>
<dbReference type="PROSITE" id="PS00072">
    <property type="entry name" value="ACYL_COA_DH_1"/>
    <property type="match status" value="1"/>
</dbReference>
<name>A0ABS5V577_9GAMM</name>
<dbReference type="Gene3D" id="1.20.140.10">
    <property type="entry name" value="Butyryl-CoA Dehydrogenase, subunit A, domain 3"/>
    <property type="match status" value="1"/>
</dbReference>
<evidence type="ECO:0000259" key="14">
    <source>
        <dbReference type="Pfam" id="PF02771"/>
    </source>
</evidence>
<feature type="domain" description="Acyl-CoA dehydrogenase/oxidase N-terminal" evidence="14">
    <location>
        <begin position="14"/>
        <end position="125"/>
    </location>
</feature>
<dbReference type="InterPro" id="IPR009075">
    <property type="entry name" value="AcylCo_DH/oxidase_C"/>
</dbReference>
<evidence type="ECO:0000256" key="2">
    <source>
        <dbReference type="ARBA" id="ARBA00004898"/>
    </source>
</evidence>
<dbReference type="EMBL" id="JAHEPS010000003">
    <property type="protein sequence ID" value="MBT1444956.1"/>
    <property type="molecule type" value="Genomic_DNA"/>
</dbReference>
<dbReference type="PROSITE" id="PS00073">
    <property type="entry name" value="ACYL_COA_DH_2"/>
    <property type="match status" value="1"/>
</dbReference>
<evidence type="ECO:0000256" key="6">
    <source>
        <dbReference type="ARBA" id="ARBA00022630"/>
    </source>
</evidence>
<gene>
    <name evidence="15" type="ORF">KJI95_10515</name>
</gene>
<dbReference type="CDD" id="cd01156">
    <property type="entry name" value="IVD"/>
    <property type="match status" value="1"/>
</dbReference>
<keyword evidence="7 11" id="KW-0274">FAD</keyword>
<evidence type="ECO:0000256" key="10">
    <source>
        <dbReference type="ARBA" id="ARBA00052875"/>
    </source>
</evidence>
<comment type="catalytic activity">
    <reaction evidence="10">
        <text>3-methylbutanoyl-CoA + oxidized [electron-transfer flavoprotein] + H(+) = 3-methylbut-2-enoyl-CoA + reduced [electron-transfer flavoprotein]</text>
        <dbReference type="Rhea" id="RHEA:12276"/>
        <dbReference type="Rhea" id="RHEA-COMP:10685"/>
        <dbReference type="Rhea" id="RHEA-COMP:10686"/>
        <dbReference type="ChEBI" id="CHEBI:15378"/>
        <dbReference type="ChEBI" id="CHEBI:57344"/>
        <dbReference type="ChEBI" id="CHEBI:57345"/>
        <dbReference type="ChEBI" id="CHEBI:57692"/>
        <dbReference type="ChEBI" id="CHEBI:58307"/>
        <dbReference type="EC" id="1.3.8.4"/>
    </reaction>
</comment>
<dbReference type="InterPro" id="IPR006089">
    <property type="entry name" value="Acyl-CoA_DH_CS"/>
</dbReference>
<dbReference type="InterPro" id="IPR009100">
    <property type="entry name" value="AcylCoA_DH/oxidase_NM_dom_sf"/>
</dbReference>
<dbReference type="RefSeq" id="WP_214507147.1">
    <property type="nucleotide sequence ID" value="NZ_JAHEPS010000003.1"/>
</dbReference>
<evidence type="ECO:0000313" key="16">
    <source>
        <dbReference type="Proteomes" id="UP001195903"/>
    </source>
</evidence>
<dbReference type="InterPro" id="IPR037069">
    <property type="entry name" value="AcylCoA_DH/ox_N_sf"/>
</dbReference>
<dbReference type="PANTHER" id="PTHR43884">
    <property type="entry name" value="ACYL-COA DEHYDROGENASE"/>
    <property type="match status" value="1"/>
</dbReference>
<evidence type="ECO:0000256" key="4">
    <source>
        <dbReference type="ARBA" id="ARBA00012044"/>
    </source>
</evidence>
<dbReference type="Gene3D" id="2.40.110.10">
    <property type="entry name" value="Butyryl-CoA Dehydrogenase, subunit A, domain 2"/>
    <property type="match status" value="1"/>
</dbReference>
<keyword evidence="16" id="KW-1185">Reference proteome</keyword>
<evidence type="ECO:0000256" key="5">
    <source>
        <dbReference type="ARBA" id="ARBA00018258"/>
    </source>
</evidence>
<dbReference type="SUPFAM" id="SSF47203">
    <property type="entry name" value="Acyl-CoA dehydrogenase C-terminal domain-like"/>
    <property type="match status" value="1"/>
</dbReference>
<comment type="caution">
    <text evidence="15">The sequence shown here is derived from an EMBL/GenBank/DDBJ whole genome shotgun (WGS) entry which is preliminary data.</text>
</comment>
<dbReference type="PIRSF" id="PIRSF016578">
    <property type="entry name" value="HsaA"/>
    <property type="match status" value="1"/>
</dbReference>
<evidence type="ECO:0000256" key="1">
    <source>
        <dbReference type="ARBA" id="ARBA00001974"/>
    </source>
</evidence>
<evidence type="ECO:0000256" key="7">
    <source>
        <dbReference type="ARBA" id="ARBA00022827"/>
    </source>
</evidence>
<keyword evidence="6 11" id="KW-0285">Flavoprotein</keyword>
<dbReference type="SUPFAM" id="SSF56645">
    <property type="entry name" value="Acyl-CoA dehydrogenase NM domain-like"/>
    <property type="match status" value="1"/>
</dbReference>
<proteinExistence type="inferred from homology"/>
<dbReference type="InterPro" id="IPR034183">
    <property type="entry name" value="IVD"/>
</dbReference>
<evidence type="ECO:0000256" key="3">
    <source>
        <dbReference type="ARBA" id="ARBA00009347"/>
    </source>
</evidence>
<dbReference type="PANTHER" id="PTHR43884:SF12">
    <property type="entry name" value="ISOVALERYL-COA DEHYDROGENASE, MITOCHONDRIAL-RELATED"/>
    <property type="match status" value="1"/>
</dbReference>
<evidence type="ECO:0000313" key="15">
    <source>
        <dbReference type="EMBL" id="MBT1444956.1"/>
    </source>
</evidence>